<name>A0AAV5A0N3_9AGAM</name>
<dbReference type="Pfam" id="PF00122">
    <property type="entry name" value="E1-E2_ATPase"/>
    <property type="match status" value="1"/>
</dbReference>
<dbReference type="InterPro" id="IPR001757">
    <property type="entry name" value="P_typ_ATPase"/>
</dbReference>
<keyword evidence="8 13" id="KW-0460">Magnesium</keyword>
<dbReference type="SFLD" id="SFLDF00027">
    <property type="entry name" value="p-type_atpase"/>
    <property type="match status" value="1"/>
</dbReference>
<feature type="region of interest" description="Disordered" evidence="14">
    <location>
        <begin position="277"/>
        <end position="345"/>
    </location>
</feature>
<dbReference type="Gene3D" id="3.40.50.1000">
    <property type="entry name" value="HAD superfamily/HAD-like"/>
    <property type="match status" value="1"/>
</dbReference>
<feature type="transmembrane region" description="Helical" evidence="13">
    <location>
        <begin position="861"/>
        <end position="881"/>
    </location>
</feature>
<accession>A0AAV5A0N3</accession>
<feature type="domain" description="P5B-type ATPase N-terminal" evidence="16">
    <location>
        <begin position="501"/>
        <end position="640"/>
    </location>
</feature>
<dbReference type="Proteomes" id="UP001050691">
    <property type="component" value="Unassembled WGS sequence"/>
</dbReference>
<dbReference type="GO" id="GO:0006874">
    <property type="term" value="P:intracellular calcium ion homeostasis"/>
    <property type="evidence" value="ECO:0007669"/>
    <property type="project" value="TreeGrafter"/>
</dbReference>
<evidence type="ECO:0000259" key="16">
    <source>
        <dbReference type="Pfam" id="PF12409"/>
    </source>
</evidence>
<dbReference type="GO" id="GO:0140358">
    <property type="term" value="F:P-type transmembrane transporter activity"/>
    <property type="evidence" value="ECO:0007669"/>
    <property type="project" value="InterPro"/>
</dbReference>
<dbReference type="Pfam" id="PF12409">
    <property type="entry name" value="P5-ATPase"/>
    <property type="match status" value="1"/>
</dbReference>
<dbReference type="PANTHER" id="PTHR45630">
    <property type="entry name" value="CATION-TRANSPORTING ATPASE-RELATED"/>
    <property type="match status" value="1"/>
</dbReference>
<organism evidence="17 18">
    <name type="scientific">Clathrus columnatus</name>
    <dbReference type="NCBI Taxonomy" id="1419009"/>
    <lineage>
        <taxon>Eukaryota</taxon>
        <taxon>Fungi</taxon>
        <taxon>Dikarya</taxon>
        <taxon>Basidiomycota</taxon>
        <taxon>Agaricomycotina</taxon>
        <taxon>Agaricomycetes</taxon>
        <taxon>Phallomycetidae</taxon>
        <taxon>Phallales</taxon>
        <taxon>Clathraceae</taxon>
        <taxon>Clathrus</taxon>
    </lineage>
</organism>
<dbReference type="SUPFAM" id="SSF81660">
    <property type="entry name" value="Metal cation-transporting ATPase, ATP-binding domain N"/>
    <property type="match status" value="1"/>
</dbReference>
<feature type="compositionally biased region" description="Low complexity" evidence="14">
    <location>
        <begin position="447"/>
        <end position="462"/>
    </location>
</feature>
<comment type="catalytic activity">
    <reaction evidence="12 13">
        <text>ATP + H2O = ADP + phosphate + H(+)</text>
        <dbReference type="Rhea" id="RHEA:13065"/>
        <dbReference type="ChEBI" id="CHEBI:15377"/>
        <dbReference type="ChEBI" id="CHEBI:15378"/>
        <dbReference type="ChEBI" id="CHEBI:30616"/>
        <dbReference type="ChEBI" id="CHEBI:43474"/>
        <dbReference type="ChEBI" id="CHEBI:456216"/>
    </reaction>
</comment>
<dbReference type="GO" id="GO:0016020">
    <property type="term" value="C:membrane"/>
    <property type="evidence" value="ECO:0007669"/>
    <property type="project" value="UniProtKB-SubCell"/>
</dbReference>
<feature type="domain" description="P-type ATPase A" evidence="15">
    <location>
        <begin position="726"/>
        <end position="844"/>
    </location>
</feature>
<keyword evidence="5 13" id="KW-0479">Metal-binding</keyword>
<keyword evidence="4 13" id="KW-0812">Transmembrane</keyword>
<evidence type="ECO:0000256" key="5">
    <source>
        <dbReference type="ARBA" id="ARBA00022723"/>
    </source>
</evidence>
<dbReference type="InterPro" id="IPR023298">
    <property type="entry name" value="ATPase_P-typ_TM_dom_sf"/>
</dbReference>
<keyword evidence="18" id="KW-1185">Reference proteome</keyword>
<evidence type="ECO:0000256" key="13">
    <source>
        <dbReference type="RuleBase" id="RU362082"/>
    </source>
</evidence>
<reference evidence="17" key="1">
    <citation type="submission" date="2021-10" db="EMBL/GenBank/DDBJ databases">
        <title>De novo Genome Assembly of Clathrus columnatus (Basidiomycota, Fungi) Using Illumina and Nanopore Sequence Data.</title>
        <authorList>
            <person name="Ogiso-Tanaka E."/>
            <person name="Itagaki H."/>
            <person name="Hosoya T."/>
            <person name="Hosaka K."/>
        </authorList>
    </citation>
    <scope>NUCLEOTIDE SEQUENCE</scope>
    <source>
        <strain evidence="17">MO-923</strain>
    </source>
</reference>
<protein>
    <recommendedName>
        <fullName evidence="13">Cation-transporting ATPase</fullName>
        <ecNumber evidence="13">7.2.2.-</ecNumber>
    </recommendedName>
</protein>
<dbReference type="InterPro" id="IPR008250">
    <property type="entry name" value="ATPase_P-typ_transduc_dom_A_sf"/>
</dbReference>
<feature type="compositionally biased region" description="Basic and acidic residues" evidence="14">
    <location>
        <begin position="322"/>
        <end position="336"/>
    </location>
</feature>
<dbReference type="GO" id="GO:0046872">
    <property type="term" value="F:metal ion binding"/>
    <property type="evidence" value="ECO:0007669"/>
    <property type="project" value="UniProtKB-UniRule"/>
</dbReference>
<comment type="caution">
    <text evidence="17">The sequence shown here is derived from an EMBL/GenBank/DDBJ whole genome shotgun (WGS) entry which is preliminary data.</text>
</comment>
<feature type="compositionally biased region" description="Polar residues" evidence="14">
    <location>
        <begin position="122"/>
        <end position="154"/>
    </location>
</feature>
<evidence type="ECO:0000259" key="15">
    <source>
        <dbReference type="Pfam" id="PF00122"/>
    </source>
</evidence>
<keyword evidence="11 13" id="KW-0472">Membrane</keyword>
<keyword evidence="3" id="KW-0597">Phosphoprotein</keyword>
<evidence type="ECO:0000256" key="14">
    <source>
        <dbReference type="SAM" id="MobiDB-lite"/>
    </source>
</evidence>
<dbReference type="InterPro" id="IPR036412">
    <property type="entry name" value="HAD-like_sf"/>
</dbReference>
<keyword evidence="9 13" id="KW-1278">Translocase</keyword>
<evidence type="ECO:0000256" key="8">
    <source>
        <dbReference type="ARBA" id="ARBA00022842"/>
    </source>
</evidence>
<dbReference type="NCBIfam" id="TIGR01657">
    <property type="entry name" value="P-ATPase-V"/>
    <property type="match status" value="1"/>
</dbReference>
<feature type="region of interest" description="Disordered" evidence="14">
    <location>
        <begin position="89"/>
        <end position="154"/>
    </location>
</feature>
<keyword evidence="6 13" id="KW-0547">Nucleotide-binding</keyword>
<evidence type="ECO:0000256" key="9">
    <source>
        <dbReference type="ARBA" id="ARBA00022967"/>
    </source>
</evidence>
<evidence type="ECO:0000313" key="17">
    <source>
        <dbReference type="EMBL" id="GJJ06581.1"/>
    </source>
</evidence>
<keyword evidence="10 13" id="KW-1133">Transmembrane helix</keyword>
<dbReference type="Pfam" id="PF12352">
    <property type="entry name" value="V-SNARE_C"/>
    <property type="match status" value="1"/>
</dbReference>
<evidence type="ECO:0000256" key="2">
    <source>
        <dbReference type="ARBA" id="ARBA00006000"/>
    </source>
</evidence>
<evidence type="ECO:0000256" key="10">
    <source>
        <dbReference type="ARBA" id="ARBA00022989"/>
    </source>
</evidence>
<evidence type="ECO:0000256" key="12">
    <source>
        <dbReference type="ARBA" id="ARBA00049360"/>
    </source>
</evidence>
<dbReference type="SFLD" id="SFLDG00002">
    <property type="entry name" value="C1.7:_P-type_atpase_like"/>
    <property type="match status" value="1"/>
</dbReference>
<dbReference type="PRINTS" id="PR00119">
    <property type="entry name" value="CATATPASE"/>
</dbReference>
<dbReference type="SUPFAM" id="SSF81653">
    <property type="entry name" value="Calcium ATPase, transduction domain A"/>
    <property type="match status" value="1"/>
</dbReference>
<evidence type="ECO:0000256" key="3">
    <source>
        <dbReference type="ARBA" id="ARBA00022553"/>
    </source>
</evidence>
<dbReference type="Gene3D" id="2.70.150.10">
    <property type="entry name" value="Calcium-transporting ATPase, cytoplasmic transduction domain A"/>
    <property type="match status" value="1"/>
</dbReference>
<feature type="compositionally biased region" description="Low complexity" evidence="14">
    <location>
        <begin position="288"/>
        <end position="299"/>
    </location>
</feature>
<dbReference type="EC" id="7.2.2.-" evidence="13"/>
<dbReference type="EMBL" id="BPWL01000001">
    <property type="protein sequence ID" value="GJJ06581.1"/>
    <property type="molecule type" value="Genomic_DNA"/>
</dbReference>
<comment type="similarity">
    <text evidence="2 13">Belongs to the cation transport ATPase (P-type) (TC 3.A.3) family. Type V subfamily.</text>
</comment>
<feature type="compositionally biased region" description="Low complexity" evidence="14">
    <location>
        <begin position="374"/>
        <end position="383"/>
    </location>
</feature>
<dbReference type="Gene3D" id="1.20.1110.10">
    <property type="entry name" value="Calcium-transporting ATPase, transmembrane domain"/>
    <property type="match status" value="1"/>
</dbReference>
<dbReference type="InterPro" id="IPR023214">
    <property type="entry name" value="HAD_sf"/>
</dbReference>
<dbReference type="SUPFAM" id="SSF81665">
    <property type="entry name" value="Calcium ATPase, transmembrane domain M"/>
    <property type="match status" value="1"/>
</dbReference>
<dbReference type="GO" id="GO:0019829">
    <property type="term" value="F:ATPase-coupled monoatomic cation transmembrane transporter activity"/>
    <property type="evidence" value="ECO:0007669"/>
    <property type="project" value="UniProtKB-UniRule"/>
</dbReference>
<dbReference type="FunFam" id="3.40.50.1000:FF:000068">
    <property type="entry name" value="Cation-transporting ATPase"/>
    <property type="match status" value="1"/>
</dbReference>
<evidence type="ECO:0000256" key="11">
    <source>
        <dbReference type="ARBA" id="ARBA00023136"/>
    </source>
</evidence>
<comment type="subcellular location">
    <subcellularLocation>
        <location evidence="1 13">Membrane</location>
        <topology evidence="1 13">Multi-pass membrane protein</topology>
    </subcellularLocation>
</comment>
<dbReference type="GO" id="GO:0016887">
    <property type="term" value="F:ATP hydrolysis activity"/>
    <property type="evidence" value="ECO:0007669"/>
    <property type="project" value="InterPro"/>
</dbReference>
<dbReference type="FunFam" id="1.20.1110.10:FF:000032">
    <property type="entry name" value="Cation-transporting ATPase"/>
    <property type="match status" value="1"/>
</dbReference>
<feature type="compositionally biased region" description="Polar residues" evidence="14">
    <location>
        <begin position="89"/>
        <end position="115"/>
    </location>
</feature>
<dbReference type="Gene3D" id="3.40.1110.10">
    <property type="entry name" value="Calcium-transporting ATPase, cytoplasmic domain N"/>
    <property type="match status" value="1"/>
</dbReference>
<evidence type="ECO:0000256" key="6">
    <source>
        <dbReference type="ARBA" id="ARBA00022741"/>
    </source>
</evidence>
<dbReference type="SFLD" id="SFLDS00003">
    <property type="entry name" value="Haloacid_Dehalogenase"/>
    <property type="match status" value="1"/>
</dbReference>
<evidence type="ECO:0000313" key="18">
    <source>
        <dbReference type="Proteomes" id="UP001050691"/>
    </source>
</evidence>
<dbReference type="InterPro" id="IPR044492">
    <property type="entry name" value="P_typ_ATPase_HD_dom"/>
</dbReference>
<dbReference type="PROSITE" id="PS00154">
    <property type="entry name" value="ATPASE_E1_E2"/>
    <property type="match status" value="1"/>
</dbReference>
<dbReference type="FunFam" id="3.40.1110.10:FF:000057">
    <property type="entry name" value="Cation-transporting ATPase"/>
    <property type="match status" value="1"/>
</dbReference>
<dbReference type="CDD" id="cd15863">
    <property type="entry name" value="SNARE_GS27"/>
    <property type="match status" value="1"/>
</dbReference>
<dbReference type="PANTHER" id="PTHR45630:SF8">
    <property type="entry name" value="CATION-TRANSPORTING ATPASE"/>
    <property type="match status" value="1"/>
</dbReference>
<dbReference type="InterPro" id="IPR047819">
    <property type="entry name" value="P5A-ATPase_N"/>
</dbReference>
<evidence type="ECO:0000256" key="7">
    <source>
        <dbReference type="ARBA" id="ARBA00022840"/>
    </source>
</evidence>
<dbReference type="InterPro" id="IPR023299">
    <property type="entry name" value="ATPase_P-typ_cyto_dom_N"/>
</dbReference>
<dbReference type="InterPro" id="IPR018303">
    <property type="entry name" value="ATPase_P-typ_P_site"/>
</dbReference>
<dbReference type="SUPFAM" id="SSF56784">
    <property type="entry name" value="HAD-like"/>
    <property type="match status" value="1"/>
</dbReference>
<evidence type="ECO:0000256" key="4">
    <source>
        <dbReference type="ARBA" id="ARBA00022692"/>
    </source>
</evidence>
<feature type="region of interest" description="Disordered" evidence="14">
    <location>
        <begin position="372"/>
        <end position="462"/>
    </location>
</feature>
<proteinExistence type="inferred from homology"/>
<dbReference type="PROSITE" id="PS01229">
    <property type="entry name" value="COF_2"/>
    <property type="match status" value="1"/>
</dbReference>
<sequence length="1557" mass="173181">MNSLYSAAIRQTTSLQADLERFRTGESSASLQGQISASLAAFHRTVEDYDSMAKREMIQAKQEKALLRAQKFRSDYNDLKTQFEQIKTQASNERAATQRSELFASSNNALSPSTSEPRRRWANSNVNDAPSISESPFRGSTPTPAVLPNSTLRQNHALDEDSFIKSTEARLDDFIAQGQEVLNNLVDQRNILKGTQRRLLSAANTLGLSREVIGWIERRRRSLMPSAHDYTEGATEDDLQSAYYARVRERRSSQSSLHDDIDDGAVFDGPGHAILPSSVTTMHHERPLLNSRSGRLSFSSRHRRRSEDRVSESLSTRFLRRTSHESQRSVDEHAFESDEEEGEADIAGSHIQTLRRQESHTSRSVFENVARFFRSTSQTRSPSPTRPHSRSSGRSRLSTSRRGSDYGDDDDETVESWGYSSQEETPSEQDELLHQDADLGSPGSEAFGSLPPSPTGSLPFLSTDPLFGDTRIEFEELPPREDSPLPPPGPPRRQKIHLVEEDITIRFIGYETVPLRQFMWRAGCVLSLGMLSLAGHWFPRFWLRWVAREVAFKEIKDGFIVVEMPSHDIILIRLEKLLYPYPITTIFSELRVLTPYVEDPPLLLPSPTTSRNNKAHLINELSTPLALTVVDYRYTRYILNPETGLFGTIKDWRDSQWRSISEVRNGLKSPTRRQRSVLFGSNLIDIQDKSAISLLLDEVDGRVNRWHLYVLLTNTLDNIVNSSIAVRERDSADLVPGDIINLSNPELTVVPADLILLTGDAIINESMLTGESVPISKAAINDVDLDHWRETGEISGQLAKGFMYSGTRIIRIRGTVQGIHDSPATAMVVRIGFNTTKGALIRSMLFPKPMGFKFYRDSMRFIGVLALIAIFGFMTSAVQFIRLQVPWQTIIIRALDLITVVVPPALPATLSIGTSFAISRLRKLGIFCISPSRVNVAGKINVVCFDKTGTLTEDGLDVLGVRCLERSGDLFGDLLPDVHDLPLASGKVSFLHALATCHSLKVIEGSVMGDPLDVKMFQFTNWILEEGHIGVGAAKSRSTSGGDRPVALVQMIVRPPGVGGFKLEDALRSGTKHAHFLELGVIRMFEFIPALRRMSVIVKRLKSPSMEIYVKGAPDMMSEICDKSSFPRDYDDLLSYYTNRGFRVIAVAGKSIEGLTWLKAQRMKREQAESGLQFLGLIIFENKIKAATTPAILTLRSAHLGCRMVTGDNVRTAISVARECGMISQSAHIFCPAFVVGNSSARNSKLEWSSVDDNSLKLDNYSLRPLPPPSHVGVTEIEYPDYALALTGDVFRWMINHASLETLQRMLVKAQVFARMSPDEKHELVERLQSLGYVVAFCGDGANDCGALKAADVGLSLSEAEASVAAPFTSRTQDIGCMIDVIKEGRAALVTSFSCFKYIGTDIALLQHSPQTAYSEPGIEESAYKHYRTGFNKWCGATVDVYLGAIKKLYILVAAVFSIGPPYREPMWSNTPPAVLGSLLELLNIPMRARAELLAVVLINVVLSVGFERYCQESVANLVGKLARLLRRRGRRVDDGKVYKAVENKIGWVVGRLRPVA</sequence>
<dbReference type="NCBIfam" id="TIGR01494">
    <property type="entry name" value="ATPase_P-type"/>
    <property type="match status" value="2"/>
</dbReference>
<evidence type="ECO:0000256" key="1">
    <source>
        <dbReference type="ARBA" id="ARBA00004141"/>
    </source>
</evidence>
<dbReference type="InterPro" id="IPR059000">
    <property type="entry name" value="ATPase_P-type_domA"/>
</dbReference>
<gene>
    <name evidence="17" type="ORF">Clacol_000774</name>
</gene>
<dbReference type="GO" id="GO:0005524">
    <property type="term" value="F:ATP binding"/>
    <property type="evidence" value="ECO:0007669"/>
    <property type="project" value="UniProtKB-UniRule"/>
</dbReference>
<dbReference type="InterPro" id="IPR006544">
    <property type="entry name" value="P-type_TPase_V"/>
</dbReference>
<keyword evidence="7 13" id="KW-0067">ATP-binding</keyword>
<comment type="caution">
    <text evidence="13">Lacks conserved residue(s) required for the propagation of feature annotation.</text>
</comment>